<organism evidence="1 2">
    <name type="scientific">Pseudonocardia humida</name>
    <dbReference type="NCBI Taxonomy" id="2800819"/>
    <lineage>
        <taxon>Bacteria</taxon>
        <taxon>Bacillati</taxon>
        <taxon>Actinomycetota</taxon>
        <taxon>Actinomycetes</taxon>
        <taxon>Pseudonocardiales</taxon>
        <taxon>Pseudonocardiaceae</taxon>
        <taxon>Pseudonocardia</taxon>
    </lineage>
</organism>
<evidence type="ECO:0000313" key="2">
    <source>
        <dbReference type="Proteomes" id="UP001165283"/>
    </source>
</evidence>
<dbReference type="Proteomes" id="UP001165283">
    <property type="component" value="Unassembled WGS sequence"/>
</dbReference>
<dbReference type="EMBL" id="JAGSOV010000062">
    <property type="protein sequence ID" value="MCO1659137.1"/>
    <property type="molecule type" value="Genomic_DNA"/>
</dbReference>
<accession>A0ABT1A7Z1</accession>
<sequence>MGELRARTIVEAHLYLDLLRADGGLGPDDPGDPEGWTTLVEGPISWILRADGAGGRFAPFGITIAYADLAEARRTGVRFGPGRSTLIDAGQWLEMAEVYVEQAVEAEMAVTGGRDDLREEALLAWRFAVDVAGEVLRFLPEGAAELPDTAFWTERSRQTRRADPERFTRAALEHRVRTYRQLAEDATDLLRGS</sequence>
<proteinExistence type="predicted"/>
<gene>
    <name evidence="1" type="ORF">KDL28_29110</name>
</gene>
<dbReference type="RefSeq" id="WP_252443808.1">
    <property type="nucleotide sequence ID" value="NZ_JAGSOV010000062.1"/>
</dbReference>
<protein>
    <submittedName>
        <fullName evidence="1">Uncharacterized protein</fullName>
    </submittedName>
</protein>
<reference evidence="1" key="1">
    <citation type="submission" date="2021-04" db="EMBL/GenBank/DDBJ databases">
        <title>Pseudonocardia sp. nov., isolated from sandy soil of mangrove forest.</title>
        <authorList>
            <person name="Zan Z."/>
            <person name="Huang R."/>
            <person name="Liu W."/>
        </authorList>
    </citation>
    <scope>NUCLEOTIDE SEQUENCE</scope>
    <source>
        <strain evidence="1">S2-4</strain>
    </source>
</reference>
<name>A0ABT1A7Z1_9PSEU</name>
<comment type="caution">
    <text evidence="1">The sequence shown here is derived from an EMBL/GenBank/DDBJ whole genome shotgun (WGS) entry which is preliminary data.</text>
</comment>
<evidence type="ECO:0000313" key="1">
    <source>
        <dbReference type="EMBL" id="MCO1659137.1"/>
    </source>
</evidence>
<keyword evidence="2" id="KW-1185">Reference proteome</keyword>